<feature type="non-terminal residue" evidence="2">
    <location>
        <position position="524"/>
    </location>
</feature>
<accession>X6PAQ9</accession>
<organism evidence="2 3">
    <name type="scientific">Reticulomyxa filosa</name>
    <dbReference type="NCBI Taxonomy" id="46433"/>
    <lineage>
        <taxon>Eukaryota</taxon>
        <taxon>Sar</taxon>
        <taxon>Rhizaria</taxon>
        <taxon>Retaria</taxon>
        <taxon>Foraminifera</taxon>
        <taxon>Monothalamids</taxon>
        <taxon>Reticulomyxidae</taxon>
        <taxon>Reticulomyxa</taxon>
    </lineage>
</organism>
<protein>
    <submittedName>
        <fullName evidence="2">Uncharacterized protein</fullName>
    </submittedName>
</protein>
<name>X6PAQ9_RETFI</name>
<sequence length="524" mass="60415">MNNDNPLSCVIEKCYNNELKGSIGRKVKPIQYLTFSFGHFITQGSKPKNLDFKEAMQKNKDFDIRGNGELVFTYGLANNDMVLVVSIDKNVSDSLPVDEETSKEEKYNVWSEQYNQNCITNIFLSSINKIDIKKGARELRGKITLAALSEQKHLMVLYERARQLIHVYKWNERITDSLQQLRNKTINLRERKSSDDFYVTSMCFDNKDDNLYILDNKKTIRCVALHTGLFNNEREIVCEKQYSKVMVTLEGGYIVGIKPQEQKEEEEEEQKKEKSPTTKHNAIQIPGETIDLVQCDFYILDDSKELVSSLTLPKEFTSNGINDIRFKLLPQQQIYILFLNDQFVLYCLPLQVSLKKSQLYINLTYKNSPRNGEKIRTKKSSKLEYIEYSLDKFGSKPEFYSQPKLTLHSSVLLDANENKSSSSSSWISRERITQASELVSHSCDKVSHDTKKIFTHLDWQCAHLVIDSTNKQIDLKDVLKLVKNHSPSKSGDDFIRQVIVQFPMQIARASGGDFVECIRFGGYD</sequence>
<dbReference type="EMBL" id="ASPP01001823">
    <property type="protein sequence ID" value="ETO35236.1"/>
    <property type="molecule type" value="Genomic_DNA"/>
</dbReference>
<gene>
    <name evidence="2" type="ORF">RFI_01826</name>
</gene>
<feature type="region of interest" description="Disordered" evidence="1">
    <location>
        <begin position="260"/>
        <end position="281"/>
    </location>
</feature>
<reference evidence="2 3" key="1">
    <citation type="journal article" date="2013" name="Curr. Biol.">
        <title>The Genome of the Foraminiferan Reticulomyxa filosa.</title>
        <authorList>
            <person name="Glockner G."/>
            <person name="Hulsmann N."/>
            <person name="Schleicher M."/>
            <person name="Noegel A.A."/>
            <person name="Eichinger L."/>
            <person name="Gallinger C."/>
            <person name="Pawlowski J."/>
            <person name="Sierra R."/>
            <person name="Euteneuer U."/>
            <person name="Pillet L."/>
            <person name="Moustafa A."/>
            <person name="Platzer M."/>
            <person name="Groth M."/>
            <person name="Szafranski K."/>
            <person name="Schliwa M."/>
        </authorList>
    </citation>
    <scope>NUCLEOTIDE SEQUENCE [LARGE SCALE GENOMIC DNA]</scope>
</reference>
<evidence type="ECO:0000313" key="3">
    <source>
        <dbReference type="Proteomes" id="UP000023152"/>
    </source>
</evidence>
<dbReference type="AlphaFoldDB" id="X6PAQ9"/>
<evidence type="ECO:0000313" key="2">
    <source>
        <dbReference type="EMBL" id="ETO35236.1"/>
    </source>
</evidence>
<keyword evidence="3" id="KW-1185">Reference proteome</keyword>
<proteinExistence type="predicted"/>
<dbReference type="Proteomes" id="UP000023152">
    <property type="component" value="Unassembled WGS sequence"/>
</dbReference>
<comment type="caution">
    <text evidence="2">The sequence shown here is derived from an EMBL/GenBank/DDBJ whole genome shotgun (WGS) entry which is preliminary data.</text>
</comment>
<evidence type="ECO:0000256" key="1">
    <source>
        <dbReference type="SAM" id="MobiDB-lite"/>
    </source>
</evidence>